<evidence type="ECO:0000313" key="11">
    <source>
        <dbReference type="EMBL" id="PWK84750.1"/>
    </source>
</evidence>
<dbReference type="PROSITE" id="PS00630">
    <property type="entry name" value="IMP_2"/>
    <property type="match status" value="1"/>
</dbReference>
<evidence type="ECO:0000256" key="7">
    <source>
        <dbReference type="ARBA" id="ARBA00022842"/>
    </source>
</evidence>
<feature type="binding site" evidence="9">
    <location>
        <position position="91"/>
    </location>
    <ligand>
        <name>Mg(2+)</name>
        <dbReference type="ChEBI" id="CHEBI:18420"/>
        <label>1</label>
    </ligand>
</feature>
<feature type="binding site" evidence="9">
    <location>
        <position position="93"/>
    </location>
    <ligand>
        <name>Mg(2+)</name>
        <dbReference type="ChEBI" id="CHEBI:18420"/>
        <label>1</label>
    </ligand>
</feature>
<dbReference type="NCBIfam" id="TIGR01331">
    <property type="entry name" value="bisphos_cysQ"/>
    <property type="match status" value="1"/>
</dbReference>
<feature type="binding site" evidence="10">
    <location>
        <position position="218"/>
    </location>
    <ligand>
        <name>Mg(2+)</name>
        <dbReference type="ChEBI" id="CHEBI:18420"/>
        <label>1</label>
        <note>catalytic</note>
    </ligand>
</feature>
<comment type="subcellular location">
    <subcellularLocation>
        <location evidence="9">Cell inner membrane</location>
        <topology evidence="9">Peripheral membrane protein</topology>
        <orientation evidence="9">Cytoplasmic side</orientation>
    </subcellularLocation>
</comment>
<dbReference type="OrthoDB" id="9785695at2"/>
<evidence type="ECO:0000313" key="12">
    <source>
        <dbReference type="Proteomes" id="UP000245812"/>
    </source>
</evidence>
<evidence type="ECO:0000256" key="9">
    <source>
        <dbReference type="HAMAP-Rule" id="MF_02095"/>
    </source>
</evidence>
<dbReference type="InterPro" id="IPR000760">
    <property type="entry name" value="Inositol_monophosphatase-like"/>
</dbReference>
<comment type="function">
    <text evidence="9">Converts adenosine-3',5'-bisphosphate (PAP) to AMP.</text>
</comment>
<dbReference type="AlphaFoldDB" id="A0A316HVU2"/>
<evidence type="ECO:0000256" key="5">
    <source>
        <dbReference type="ARBA" id="ARBA00022723"/>
    </source>
</evidence>
<evidence type="ECO:0000256" key="8">
    <source>
        <dbReference type="ARBA" id="ARBA00023136"/>
    </source>
</evidence>
<evidence type="ECO:0000256" key="10">
    <source>
        <dbReference type="PIRSR" id="PIRSR600760-2"/>
    </source>
</evidence>
<dbReference type="PROSITE" id="PS00629">
    <property type="entry name" value="IMP_1"/>
    <property type="match status" value="1"/>
</dbReference>
<feature type="binding site" evidence="9">
    <location>
        <position position="71"/>
    </location>
    <ligand>
        <name>Mg(2+)</name>
        <dbReference type="ChEBI" id="CHEBI:18420"/>
        <label>1</label>
    </ligand>
</feature>
<feature type="binding site" evidence="9">
    <location>
        <begin position="93"/>
        <end position="96"/>
    </location>
    <ligand>
        <name>substrate</name>
    </ligand>
</feature>
<dbReference type="InterPro" id="IPR050725">
    <property type="entry name" value="CysQ/Inositol_MonoPase"/>
</dbReference>
<dbReference type="HAMAP" id="MF_02095">
    <property type="entry name" value="CysQ"/>
    <property type="match status" value="1"/>
</dbReference>
<dbReference type="EC" id="3.1.3.7" evidence="9"/>
<dbReference type="PANTHER" id="PTHR43028:SF5">
    <property type="entry name" value="3'(2'),5'-BISPHOSPHATE NUCLEOTIDASE 1"/>
    <property type="match status" value="1"/>
</dbReference>
<dbReference type="SUPFAM" id="SSF56655">
    <property type="entry name" value="Carbohydrate phosphatase"/>
    <property type="match status" value="1"/>
</dbReference>
<dbReference type="GO" id="GO:0050427">
    <property type="term" value="P:3'-phosphoadenosine 5'-phosphosulfate metabolic process"/>
    <property type="evidence" value="ECO:0007669"/>
    <property type="project" value="TreeGrafter"/>
</dbReference>
<feature type="binding site" evidence="10">
    <location>
        <position position="94"/>
    </location>
    <ligand>
        <name>Mg(2+)</name>
        <dbReference type="ChEBI" id="CHEBI:18420"/>
        <label>1</label>
        <note>catalytic</note>
    </ligand>
</feature>
<dbReference type="PRINTS" id="PR00377">
    <property type="entry name" value="IMPHPHTASES"/>
</dbReference>
<feature type="binding site" evidence="10">
    <location>
        <position position="93"/>
    </location>
    <ligand>
        <name>Mg(2+)</name>
        <dbReference type="ChEBI" id="CHEBI:18420"/>
        <label>2</label>
    </ligand>
</feature>
<dbReference type="GO" id="GO:0000103">
    <property type="term" value="P:sulfate assimilation"/>
    <property type="evidence" value="ECO:0007669"/>
    <property type="project" value="TreeGrafter"/>
</dbReference>
<dbReference type="Gene3D" id="3.40.190.80">
    <property type="match status" value="1"/>
</dbReference>
<dbReference type="Proteomes" id="UP000245812">
    <property type="component" value="Unassembled WGS sequence"/>
</dbReference>
<keyword evidence="7 9" id="KW-0460">Magnesium</keyword>
<feature type="binding site" evidence="10">
    <location>
        <position position="91"/>
    </location>
    <ligand>
        <name>Mg(2+)</name>
        <dbReference type="ChEBI" id="CHEBI:18420"/>
        <label>1</label>
        <note>catalytic</note>
    </ligand>
</feature>
<dbReference type="Gene3D" id="3.30.540.10">
    <property type="entry name" value="Fructose-1,6-Bisphosphatase, subunit A, domain 1"/>
    <property type="match status" value="1"/>
</dbReference>
<name>A0A316HVU2_9GAMM</name>
<gene>
    <name evidence="9" type="primary">cysQ</name>
    <name evidence="11" type="ORF">C7456_11051</name>
</gene>
<comment type="catalytic activity">
    <reaction evidence="1 9">
        <text>adenosine 3',5'-bisphosphate + H2O = AMP + phosphate</text>
        <dbReference type="Rhea" id="RHEA:10040"/>
        <dbReference type="ChEBI" id="CHEBI:15377"/>
        <dbReference type="ChEBI" id="CHEBI:43474"/>
        <dbReference type="ChEBI" id="CHEBI:58343"/>
        <dbReference type="ChEBI" id="CHEBI:456215"/>
        <dbReference type="EC" id="3.1.3.7"/>
    </reaction>
</comment>
<comment type="caution">
    <text evidence="11">The sequence shown here is derived from an EMBL/GenBank/DDBJ whole genome shotgun (WGS) entry which is preliminary data.</text>
</comment>
<keyword evidence="4 9" id="KW-0997">Cell inner membrane</keyword>
<dbReference type="Pfam" id="PF00459">
    <property type="entry name" value="Inositol_P"/>
    <property type="match status" value="1"/>
</dbReference>
<keyword evidence="8 9" id="KW-0472">Membrane</keyword>
<dbReference type="GO" id="GO:0008441">
    <property type="term" value="F:3'(2'),5'-bisphosphate nucleotidase activity"/>
    <property type="evidence" value="ECO:0007669"/>
    <property type="project" value="UniProtKB-UniRule"/>
</dbReference>
<organism evidence="11 12">
    <name type="scientific">Fulvimonas soli</name>
    <dbReference type="NCBI Taxonomy" id="155197"/>
    <lineage>
        <taxon>Bacteria</taxon>
        <taxon>Pseudomonadati</taxon>
        <taxon>Pseudomonadota</taxon>
        <taxon>Gammaproteobacteria</taxon>
        <taxon>Lysobacterales</taxon>
        <taxon>Rhodanobacteraceae</taxon>
        <taxon>Fulvimonas</taxon>
    </lineage>
</organism>
<dbReference type="InterPro" id="IPR020550">
    <property type="entry name" value="Inositol_monophosphatase_CS"/>
</dbReference>
<comment type="similarity">
    <text evidence="2 9">Belongs to the inositol monophosphatase superfamily. CysQ family.</text>
</comment>
<dbReference type="CDD" id="cd01638">
    <property type="entry name" value="CysQ"/>
    <property type="match status" value="1"/>
</dbReference>
<protein>
    <recommendedName>
        <fullName evidence="9">3'(2'),5'-bisphosphate nucleotidase CysQ</fullName>
        <ecNumber evidence="9">3.1.3.7</ecNumber>
    </recommendedName>
    <alternativeName>
        <fullName evidence="9">3'(2'),5-bisphosphonucleoside 3'(2')-phosphohydrolase</fullName>
    </alternativeName>
    <alternativeName>
        <fullName evidence="9">3'-phosphoadenosine 5'-phosphate phosphatase</fullName>
        <shortName evidence="9">PAP phosphatase</shortName>
    </alternativeName>
</protein>
<dbReference type="RefSeq" id="WP_109724318.1">
    <property type="nucleotide sequence ID" value="NZ_MSZV01000011.1"/>
</dbReference>
<reference evidence="11 12" key="1">
    <citation type="submission" date="2018-05" db="EMBL/GenBank/DDBJ databases">
        <title>Genomic Encyclopedia of Type Strains, Phase IV (KMG-IV): sequencing the most valuable type-strain genomes for metagenomic binning, comparative biology and taxonomic classification.</title>
        <authorList>
            <person name="Goeker M."/>
        </authorList>
    </citation>
    <scope>NUCLEOTIDE SEQUENCE [LARGE SCALE GENOMIC DNA]</scope>
    <source>
        <strain evidence="11 12">DSM 14263</strain>
    </source>
</reference>
<feature type="binding site" evidence="9">
    <location>
        <position position="71"/>
    </location>
    <ligand>
        <name>substrate</name>
    </ligand>
</feature>
<evidence type="ECO:0000256" key="2">
    <source>
        <dbReference type="ARBA" id="ARBA00005289"/>
    </source>
</evidence>
<evidence type="ECO:0000256" key="1">
    <source>
        <dbReference type="ARBA" id="ARBA00001625"/>
    </source>
</evidence>
<feature type="binding site" evidence="9">
    <location>
        <position position="218"/>
    </location>
    <ligand>
        <name>Mg(2+)</name>
        <dbReference type="ChEBI" id="CHEBI:18420"/>
        <label>2</label>
    </ligand>
</feature>
<keyword evidence="6 9" id="KW-0378">Hydrolase</keyword>
<evidence type="ECO:0000256" key="4">
    <source>
        <dbReference type="ARBA" id="ARBA00022519"/>
    </source>
</evidence>
<evidence type="ECO:0000256" key="3">
    <source>
        <dbReference type="ARBA" id="ARBA00022475"/>
    </source>
</evidence>
<dbReference type="GO" id="GO:0046854">
    <property type="term" value="P:phosphatidylinositol phosphate biosynthetic process"/>
    <property type="evidence" value="ECO:0007669"/>
    <property type="project" value="InterPro"/>
</dbReference>
<sequence>MSDGTPASALLHAVAGVARQAGQAILDVYEGDFAVERKADASPLTAADLAAQRVILDGLAGIEPALPVLSEEARAAAWGERRAWPRYWLVDPLDGTREFVKRNGEFTVNIALVEGHRPVLGVVLAPVTGELYAAARGEGAWLQAAAGAPWQALRTRALASPPVAAGSRSHGADTHAMLAALLGSEHVPLPMGSSLKFCLIARGDADLYLRLGATSEWDTAAAQCVLEEAGGAVLDLAGDPLRYNTRESLTNPEFLAVGDTDIDWAARLRRAGPGADA</sequence>
<feature type="binding site" evidence="9">
    <location>
        <position position="218"/>
    </location>
    <ligand>
        <name>substrate</name>
    </ligand>
</feature>
<proteinExistence type="inferred from homology"/>
<dbReference type="EMBL" id="QGHC01000010">
    <property type="protein sequence ID" value="PWK84750.1"/>
    <property type="molecule type" value="Genomic_DNA"/>
</dbReference>
<keyword evidence="12" id="KW-1185">Reference proteome</keyword>
<comment type="cofactor">
    <cofactor evidence="9 10">
        <name>Mg(2+)</name>
        <dbReference type="ChEBI" id="CHEBI:18420"/>
    </cofactor>
</comment>
<keyword evidence="5 9" id="KW-0479">Metal-binding</keyword>
<dbReference type="InterPro" id="IPR006240">
    <property type="entry name" value="CysQ"/>
</dbReference>
<dbReference type="PANTHER" id="PTHR43028">
    <property type="entry name" value="3'(2'),5'-BISPHOSPHATE NUCLEOTIDASE 1"/>
    <property type="match status" value="1"/>
</dbReference>
<dbReference type="GO" id="GO:0000287">
    <property type="term" value="F:magnesium ion binding"/>
    <property type="evidence" value="ECO:0007669"/>
    <property type="project" value="UniProtKB-UniRule"/>
</dbReference>
<feature type="binding site" evidence="9">
    <location>
        <position position="91"/>
    </location>
    <ligand>
        <name>Mg(2+)</name>
        <dbReference type="ChEBI" id="CHEBI:18420"/>
        <label>2</label>
    </ligand>
</feature>
<evidence type="ECO:0000256" key="6">
    <source>
        <dbReference type="ARBA" id="ARBA00022801"/>
    </source>
</evidence>
<dbReference type="GO" id="GO:0005886">
    <property type="term" value="C:plasma membrane"/>
    <property type="evidence" value="ECO:0007669"/>
    <property type="project" value="UniProtKB-SubCell"/>
</dbReference>
<feature type="binding site" evidence="10">
    <location>
        <position position="71"/>
    </location>
    <ligand>
        <name>Mg(2+)</name>
        <dbReference type="ChEBI" id="CHEBI:18420"/>
        <label>1</label>
        <note>catalytic</note>
    </ligand>
</feature>
<keyword evidence="3 9" id="KW-1003">Cell membrane</keyword>
<accession>A0A316HVU2</accession>
<feature type="binding site" evidence="9">
    <location>
        <position position="94"/>
    </location>
    <ligand>
        <name>Mg(2+)</name>
        <dbReference type="ChEBI" id="CHEBI:18420"/>
        <label>2</label>
    </ligand>
</feature>
<dbReference type="InterPro" id="IPR020583">
    <property type="entry name" value="Inositol_monoP_metal-BS"/>
</dbReference>